<dbReference type="Proteomes" id="UP001057375">
    <property type="component" value="Unassembled WGS sequence"/>
</dbReference>
<keyword evidence="2" id="KW-1185">Reference proteome</keyword>
<dbReference type="EMBL" id="BQXS01000703">
    <property type="protein sequence ID" value="GKT29166.1"/>
    <property type="molecule type" value="Genomic_DNA"/>
</dbReference>
<protein>
    <submittedName>
        <fullName evidence="1">Uncharacterized protein</fullName>
    </submittedName>
</protein>
<feature type="non-terminal residue" evidence="1">
    <location>
        <position position="115"/>
    </location>
</feature>
<evidence type="ECO:0000313" key="2">
    <source>
        <dbReference type="Proteomes" id="UP001057375"/>
    </source>
</evidence>
<organism evidence="1 2">
    <name type="scientific">Aduncisulcus paluster</name>
    <dbReference type="NCBI Taxonomy" id="2918883"/>
    <lineage>
        <taxon>Eukaryota</taxon>
        <taxon>Metamonada</taxon>
        <taxon>Carpediemonas-like organisms</taxon>
        <taxon>Aduncisulcus</taxon>
    </lineage>
</organism>
<proteinExistence type="predicted"/>
<comment type="caution">
    <text evidence="1">The sequence shown here is derived from an EMBL/GenBank/DDBJ whole genome shotgun (WGS) entry which is preliminary data.</text>
</comment>
<name>A0ABQ5K9D4_9EUKA</name>
<sequence length="115" mass="13240">MFSRKGWVKVKGKELTAEERDKFGLPPLSTQSAEPSADHFQKIDTTHPDRLQIVFNPLFLAWLQHQSEKTKQIVKSGNAYEVIGVLTQFKLSPTARKAARICPNWKEFPQHAYFK</sequence>
<evidence type="ECO:0000313" key="1">
    <source>
        <dbReference type="EMBL" id="GKT29166.1"/>
    </source>
</evidence>
<reference evidence="1" key="1">
    <citation type="submission" date="2022-03" db="EMBL/GenBank/DDBJ databases">
        <title>Draft genome sequence of Aduncisulcus paluster, a free-living microaerophilic Fornicata.</title>
        <authorList>
            <person name="Yuyama I."/>
            <person name="Kume K."/>
            <person name="Tamura T."/>
            <person name="Inagaki Y."/>
            <person name="Hashimoto T."/>
        </authorList>
    </citation>
    <scope>NUCLEOTIDE SEQUENCE</scope>
    <source>
        <strain evidence="1">NY0171</strain>
    </source>
</reference>
<gene>
    <name evidence="1" type="ORF">ADUPG1_001078</name>
</gene>
<accession>A0ABQ5K9D4</accession>